<reference evidence="2" key="2">
    <citation type="submission" date="2022-10" db="EMBL/GenBank/DDBJ databases">
        <authorList>
            <consortium name="ENA_rothamsted_submissions"/>
            <consortium name="culmorum"/>
            <person name="King R."/>
        </authorList>
    </citation>
    <scope>NUCLEOTIDE SEQUENCE</scope>
</reference>
<dbReference type="Pfam" id="PF05250">
    <property type="entry name" value="UPF0193"/>
    <property type="match status" value="1"/>
</dbReference>
<protein>
    <submittedName>
        <fullName evidence="2">Uncharacterized protein</fullName>
    </submittedName>
</protein>
<evidence type="ECO:0000313" key="2">
    <source>
        <dbReference type="EMBL" id="CAG9786370.1"/>
    </source>
</evidence>
<evidence type="ECO:0000313" key="3">
    <source>
        <dbReference type="Proteomes" id="UP001153714"/>
    </source>
</evidence>
<organism evidence="2 3">
    <name type="scientific">Diatraea saccharalis</name>
    <name type="common">sugarcane borer</name>
    <dbReference type="NCBI Taxonomy" id="40085"/>
    <lineage>
        <taxon>Eukaryota</taxon>
        <taxon>Metazoa</taxon>
        <taxon>Ecdysozoa</taxon>
        <taxon>Arthropoda</taxon>
        <taxon>Hexapoda</taxon>
        <taxon>Insecta</taxon>
        <taxon>Pterygota</taxon>
        <taxon>Neoptera</taxon>
        <taxon>Endopterygota</taxon>
        <taxon>Lepidoptera</taxon>
        <taxon>Glossata</taxon>
        <taxon>Ditrysia</taxon>
        <taxon>Pyraloidea</taxon>
        <taxon>Crambidae</taxon>
        <taxon>Crambinae</taxon>
        <taxon>Diatraea</taxon>
    </lineage>
</organism>
<dbReference type="EMBL" id="OU893346">
    <property type="protein sequence ID" value="CAG9786370.1"/>
    <property type="molecule type" value="Genomic_DNA"/>
</dbReference>
<dbReference type="AlphaFoldDB" id="A0A9N9QZ78"/>
<feature type="region of interest" description="Disordered" evidence="1">
    <location>
        <begin position="64"/>
        <end position="102"/>
    </location>
</feature>
<name>A0A9N9QZ78_9NEOP</name>
<reference evidence="2" key="1">
    <citation type="submission" date="2021-12" db="EMBL/GenBank/DDBJ databases">
        <authorList>
            <person name="King R."/>
        </authorList>
    </citation>
    <scope>NUCLEOTIDE SEQUENCE</scope>
</reference>
<keyword evidence="3" id="KW-1185">Reference proteome</keyword>
<sequence>MEKPDANGFININWPSKTVPHGGIFHSRIAQTSVNQQEFLKVLLEESKLTIAQRKKSALALREYEKKAERRPQISTPLVRPRTSRRRSLSEIRQSGVFNVDP</sequence>
<feature type="compositionally biased region" description="Polar residues" evidence="1">
    <location>
        <begin position="91"/>
        <end position="102"/>
    </location>
</feature>
<proteinExistence type="predicted"/>
<dbReference type="OrthoDB" id="10262032at2759"/>
<dbReference type="InterPro" id="IPR007914">
    <property type="entry name" value="UPF0193"/>
</dbReference>
<evidence type="ECO:0000256" key="1">
    <source>
        <dbReference type="SAM" id="MobiDB-lite"/>
    </source>
</evidence>
<dbReference type="Proteomes" id="UP001153714">
    <property type="component" value="Chromosome 15"/>
</dbReference>
<gene>
    <name evidence="2" type="ORF">DIATSA_LOCUS4324</name>
</gene>
<accession>A0A9N9QZ78</accession>